<protein>
    <submittedName>
        <fullName evidence="1">Uncharacterized protein</fullName>
    </submittedName>
</protein>
<accession>A0A2T7A329</accession>
<gene>
    <name evidence="1" type="ORF">B9Z19DRAFT_1121338</name>
</gene>
<sequence length="137" mass="15213">MLFCNRGSTSSDPVSLGGGNNLLIPPPPAITEQLPPRRDSLTPTSYLLLNFFHPFLVNRGMYENDYSPILGPGIPVVTLHCVEQLLVRGISSFHSKARDRVDHAQRMEMVFSTITSTPKAQCAVTTILRRDYESIVN</sequence>
<evidence type="ECO:0000313" key="2">
    <source>
        <dbReference type="Proteomes" id="UP000244722"/>
    </source>
</evidence>
<dbReference type="EMBL" id="NESQ01000034">
    <property type="protein sequence ID" value="PUU82120.1"/>
    <property type="molecule type" value="Genomic_DNA"/>
</dbReference>
<dbReference type="Proteomes" id="UP000244722">
    <property type="component" value="Unassembled WGS sequence"/>
</dbReference>
<reference evidence="1 2" key="1">
    <citation type="submission" date="2017-04" db="EMBL/GenBank/DDBJ databases">
        <title>Draft genome sequence of Tuber borchii Vittad., a whitish edible truffle.</title>
        <authorList>
            <consortium name="DOE Joint Genome Institute"/>
            <person name="Murat C."/>
            <person name="Kuo A."/>
            <person name="Barry K.W."/>
            <person name="Clum A."/>
            <person name="Dockter R.B."/>
            <person name="Fauchery L."/>
            <person name="Iotti M."/>
            <person name="Kohler A."/>
            <person name="Labutti K."/>
            <person name="Lindquist E.A."/>
            <person name="Lipzen A."/>
            <person name="Ohm R.A."/>
            <person name="Wang M."/>
            <person name="Grigoriev I.V."/>
            <person name="Zambonelli A."/>
            <person name="Martin F.M."/>
        </authorList>
    </citation>
    <scope>NUCLEOTIDE SEQUENCE [LARGE SCALE GENOMIC DNA]</scope>
    <source>
        <strain evidence="1 2">Tbo3840</strain>
    </source>
</reference>
<evidence type="ECO:0000313" key="1">
    <source>
        <dbReference type="EMBL" id="PUU82120.1"/>
    </source>
</evidence>
<comment type="caution">
    <text evidence="1">The sequence shown here is derived from an EMBL/GenBank/DDBJ whole genome shotgun (WGS) entry which is preliminary data.</text>
</comment>
<proteinExistence type="predicted"/>
<dbReference type="AlphaFoldDB" id="A0A2T7A329"/>
<organism evidence="1 2">
    <name type="scientific">Tuber borchii</name>
    <name type="common">White truffle</name>
    <dbReference type="NCBI Taxonomy" id="42251"/>
    <lineage>
        <taxon>Eukaryota</taxon>
        <taxon>Fungi</taxon>
        <taxon>Dikarya</taxon>
        <taxon>Ascomycota</taxon>
        <taxon>Pezizomycotina</taxon>
        <taxon>Pezizomycetes</taxon>
        <taxon>Pezizales</taxon>
        <taxon>Tuberaceae</taxon>
        <taxon>Tuber</taxon>
    </lineage>
</organism>
<name>A0A2T7A329_TUBBO</name>
<keyword evidence="2" id="KW-1185">Reference proteome</keyword>